<accession>A0ABD3XGY2</accession>
<protein>
    <submittedName>
        <fullName evidence="1">Uncharacterized protein</fullName>
    </submittedName>
</protein>
<keyword evidence="2" id="KW-1185">Reference proteome</keyword>
<comment type="caution">
    <text evidence="1">The sequence shown here is derived from an EMBL/GenBank/DDBJ whole genome shotgun (WGS) entry which is preliminary data.</text>
</comment>
<dbReference type="Proteomes" id="UP001634394">
    <property type="component" value="Unassembled WGS sequence"/>
</dbReference>
<reference evidence="1 2" key="1">
    <citation type="submission" date="2024-11" db="EMBL/GenBank/DDBJ databases">
        <title>Chromosome-level genome assembly of the freshwater bivalve Anodonta woodiana.</title>
        <authorList>
            <person name="Chen X."/>
        </authorList>
    </citation>
    <scope>NUCLEOTIDE SEQUENCE [LARGE SCALE GENOMIC DNA]</scope>
    <source>
        <strain evidence="1">MN2024</strain>
        <tissue evidence="1">Gills</tissue>
    </source>
</reference>
<evidence type="ECO:0000313" key="2">
    <source>
        <dbReference type="Proteomes" id="UP001634394"/>
    </source>
</evidence>
<gene>
    <name evidence="1" type="ORF">ACJMK2_025583</name>
</gene>
<dbReference type="EMBL" id="JBJQND010000002">
    <property type="protein sequence ID" value="KAL3885531.1"/>
    <property type="molecule type" value="Genomic_DNA"/>
</dbReference>
<evidence type="ECO:0000313" key="1">
    <source>
        <dbReference type="EMBL" id="KAL3885531.1"/>
    </source>
</evidence>
<proteinExistence type="predicted"/>
<dbReference type="AlphaFoldDB" id="A0ABD3XGY2"/>
<name>A0ABD3XGY2_SINWO</name>
<organism evidence="1 2">
    <name type="scientific">Sinanodonta woodiana</name>
    <name type="common">Chinese pond mussel</name>
    <name type="synonym">Anodonta woodiana</name>
    <dbReference type="NCBI Taxonomy" id="1069815"/>
    <lineage>
        <taxon>Eukaryota</taxon>
        <taxon>Metazoa</taxon>
        <taxon>Spiralia</taxon>
        <taxon>Lophotrochozoa</taxon>
        <taxon>Mollusca</taxon>
        <taxon>Bivalvia</taxon>
        <taxon>Autobranchia</taxon>
        <taxon>Heteroconchia</taxon>
        <taxon>Palaeoheterodonta</taxon>
        <taxon>Unionida</taxon>
        <taxon>Unionoidea</taxon>
        <taxon>Unionidae</taxon>
        <taxon>Unioninae</taxon>
        <taxon>Sinanodonta</taxon>
    </lineage>
</organism>
<feature type="non-terminal residue" evidence="1">
    <location>
        <position position="1"/>
    </location>
</feature>
<sequence>ALETQDLQEVPIITKPDSDKYFLERPPSVGISKKLPALAETLKTAYDEKSLFPTYIREFEMRMKTYHHSILQGELKGGGLLSKTRPSLQQLGLQLNQVQKQAGTKSSSTIKARGLAGLKLQPVARSRTSSVTTES</sequence>